<dbReference type="AlphaFoldDB" id="A0AAQ3MJF5"/>
<evidence type="ECO:0000313" key="1">
    <source>
        <dbReference type="EMBL" id="WVY92227.1"/>
    </source>
</evidence>
<organism evidence="1 2">
    <name type="scientific">Vigna mungo</name>
    <name type="common">Black gram</name>
    <name type="synonym">Phaseolus mungo</name>
    <dbReference type="NCBI Taxonomy" id="3915"/>
    <lineage>
        <taxon>Eukaryota</taxon>
        <taxon>Viridiplantae</taxon>
        <taxon>Streptophyta</taxon>
        <taxon>Embryophyta</taxon>
        <taxon>Tracheophyta</taxon>
        <taxon>Spermatophyta</taxon>
        <taxon>Magnoliopsida</taxon>
        <taxon>eudicotyledons</taxon>
        <taxon>Gunneridae</taxon>
        <taxon>Pentapetalae</taxon>
        <taxon>rosids</taxon>
        <taxon>fabids</taxon>
        <taxon>Fabales</taxon>
        <taxon>Fabaceae</taxon>
        <taxon>Papilionoideae</taxon>
        <taxon>50 kb inversion clade</taxon>
        <taxon>NPAAA clade</taxon>
        <taxon>indigoferoid/millettioid clade</taxon>
        <taxon>Phaseoleae</taxon>
        <taxon>Vigna</taxon>
    </lineage>
</organism>
<gene>
    <name evidence="1" type="ORF">V8G54_037741</name>
</gene>
<accession>A0AAQ3MJF5</accession>
<keyword evidence="2" id="KW-1185">Reference proteome</keyword>
<reference evidence="1 2" key="1">
    <citation type="journal article" date="2023" name="Life. Sci Alliance">
        <title>Evolutionary insights into 3D genome organization and epigenetic landscape of Vigna mungo.</title>
        <authorList>
            <person name="Junaid A."/>
            <person name="Singh B."/>
            <person name="Bhatia S."/>
        </authorList>
    </citation>
    <scope>NUCLEOTIDE SEQUENCE [LARGE SCALE GENOMIC DNA]</scope>
    <source>
        <strain evidence="1">Urdbean</strain>
    </source>
</reference>
<dbReference type="EMBL" id="CP144690">
    <property type="protein sequence ID" value="WVY92227.1"/>
    <property type="molecule type" value="Genomic_DNA"/>
</dbReference>
<evidence type="ECO:0000313" key="2">
    <source>
        <dbReference type="Proteomes" id="UP001374535"/>
    </source>
</evidence>
<name>A0AAQ3MJF5_VIGMU</name>
<proteinExistence type="predicted"/>
<dbReference type="Proteomes" id="UP001374535">
    <property type="component" value="Chromosome 11"/>
</dbReference>
<protein>
    <submittedName>
        <fullName evidence="1">Uncharacterized protein</fullName>
    </submittedName>
</protein>
<sequence>MSNAESPLPPCSQPETLQSLGALDLSYATLCWTEILSVLKFKSIKKMIKYAIMLYSSMPNKKQIYIRYDTDKQPSWNFYESIHAIFNNNSMNFSPNDPIQGKTMSSNF</sequence>